<evidence type="ECO:0000313" key="2">
    <source>
        <dbReference type="Proteomes" id="UP000594638"/>
    </source>
</evidence>
<dbReference type="PANTHER" id="PTHR22774">
    <property type="entry name" value="CHOREIN N-TERMINAL DOMAIN-CONTAINING PROTEIN"/>
    <property type="match status" value="1"/>
</dbReference>
<dbReference type="EMBL" id="CACTIH010009447">
    <property type="protein sequence ID" value="CAA3031414.1"/>
    <property type="molecule type" value="Genomic_DNA"/>
</dbReference>
<accession>A0A8S0VL84</accession>
<evidence type="ECO:0008006" key="3">
    <source>
        <dbReference type="Google" id="ProtNLM"/>
    </source>
</evidence>
<gene>
    <name evidence="1" type="ORF">OLEA9_A115865</name>
</gene>
<dbReference type="PANTHER" id="PTHR22774:SF20">
    <property type="entry name" value="CHOREIN N-TERMINAL DOMAIN-CONTAINING PROTEIN"/>
    <property type="match status" value="1"/>
</dbReference>
<protein>
    <recommendedName>
        <fullName evidence="3">Vacuolar protein sorting-associated protein 13 VPS13 adaptor binding domain-containing protein</fullName>
    </recommendedName>
</protein>
<evidence type="ECO:0000313" key="1">
    <source>
        <dbReference type="EMBL" id="CAA3031414.1"/>
    </source>
</evidence>
<reference evidence="1 2" key="1">
    <citation type="submission" date="2019-12" db="EMBL/GenBank/DDBJ databases">
        <authorList>
            <person name="Alioto T."/>
            <person name="Alioto T."/>
            <person name="Gomez Garrido J."/>
        </authorList>
    </citation>
    <scope>NUCLEOTIDE SEQUENCE [LARGE SCALE GENOMIC DNA]</scope>
</reference>
<sequence>MMFFNDLIKRRLSTLLQPWLRDSRELEFKLGFFRSYGSLNNISFKTSLLNELVDDPSRICFKEVTVEHLSLQIAPCSSAAFSLRIHGLYITLSLGEEDDEEGVPWRRKPRDTTMEEKNKVLEDIDPEGCALHDAIKRISDIAPNTRTISLLNSILSYCHLQLHDVHVLLQCPGSNGLISCSLYAKEVGAGSVLNRSFLRGFMSSLFVPSEENSFNLSIDGFEIRVNNGNRTNCALPSTNLHALIYLKCLQFVSFKFCVPSLELFFSSGDISVMLVFYTFLSKESKRARPGLQLWNIASSKIRSLLPTSASSLLKATKVACLWLRYVHTYQGMLQLVGYPMVGVMKKSTISMSRDKKYTRSVKFQWKLISEIEKELPTEVIALARRMVRSTVASHHSGANCSSKESLINIIFLKLHQLLVLIWATICSLLNIVTRNLSLHRVWPNHPKTSQHFGSSCEDSLAQCYMDLNIGEISISVTPENDDQHTTSWKAVSDIGFSYQDLLSFHLSIDACFLGYIENVSEKCFVFACGCWKVLSFSILKGSPKSYSKYLKGRGTKKGNDQQTVIWGEPAKMICPSEVTGDNLTNDIGATSISYLDLLLGKLWLNWKDSCSKSEAYIISKLQSPWILCEVRSSLTDDSLSDLSYGFWNCVMVVGRLNVKLEYLLVASIAVLLSQIQHSLGWDDCRRNFVSHTPTAITEDPPRDFSCRYSSYYDNIETTIMRMLPQKHVQIGVLISGPHVQLSLTQDQFYVENEEPHHLMKQATLNLHDIELVFSPNLDSNLASSGACSAGNDREPDYTILKVPNDIDITGSVNEIYSCQRRILYNAHLKFNGLNAYFEESSESQNYHIFELSPTTIQLQGLRKEHHSFGSTMIALSAASHWMATGFTTLIYMDELYILTEVIFGLYYDLSRAFAMLASSDDLSHQEASRQETFYADSGSEETFMARGGPTSLIITHVQMSVNNTCELKSFDIVIHNSRQCYSMENSSRVTGTKLAMREMPGHGIYISGPKLFMDVSFRRGNMDIIIDLSGFRSIIFRYPAEFEESLHKSEINNLLRSLNFLIEASISHIKLCFFLRTLKKDLPRASLSTAMDEPTSNSNALCMAEHSPMVTSTNAELGDHPVLATIALSEIYVSSCPVKDILAREHVPNKLSASFSVGEEFQTISCDSLGGFLLLEATSATMFAGCCKSYYNRILDLWHSGSSPGRVVPQYSEDKTVLDVRSSLNSQQLQHVTQDHLQEFSLNISHLFLIFVSNDESGRLQELLLEVDFHLNHKVLSTVKKVSLGISKFSMLSQYIHVTGQKPRDIQIHGFSSGALDDPSPNLISDGLPVLEQKVTVHSALADAGYSSPSSSQNDIRIGSSGGSVISHSEQKNVHLSSQNYILKEFKSFLAAEWPVSGDQFCPNKLWVGSGFISGFDLTISLTEIKILISAFKCFSEVFIREKTSKMEQRHWSSDQDSEGSAEEMVADGTIVAIQDVDQHMYIAVEDVESRYGIIGATHYSLVGERSLFRVKYYNARRWKSQVQYFSLISLYAKDNSGESLRLNCRPRQGLVDISCSNDSGCALWAALPDRPDHYGDDVELESFHPLVRRTFHLVNKKNDYAVAFIDGVLEFVSKPGNLFKWKVFHDPSPASNSLLPIRYLGTGSGANLQYDSNANSTKELRENGNYDSNANSTKELRENGNLSGITITIDKVTLTILHELSDTEGKLPLLQGSITSSEAILQISNTKVRVVNTVEVLLYYFDAQRSSWREFLHPLEICSFYTSKFLIQGSDNVLQRVQSHFYARIKEAIVSMNELSLDIILFVIGKLNLAGPYAVRSSVVLANCCKILQGGFCLLELTYWFGMHLESVQWTIACLAVEVLGLRCAEDLPIV</sequence>
<proteinExistence type="predicted"/>
<dbReference type="Gramene" id="OE9A115865T5">
    <property type="protein sequence ID" value="OE9A115865C5"/>
    <property type="gene ID" value="OE9A115865"/>
</dbReference>
<name>A0A8S0VL84_OLEEU</name>
<dbReference type="OrthoDB" id="908656at2759"/>
<comment type="caution">
    <text evidence="1">The sequence shown here is derived from an EMBL/GenBank/DDBJ whole genome shotgun (WGS) entry which is preliminary data.</text>
</comment>
<organism evidence="1 2">
    <name type="scientific">Olea europaea subsp. europaea</name>
    <dbReference type="NCBI Taxonomy" id="158383"/>
    <lineage>
        <taxon>Eukaryota</taxon>
        <taxon>Viridiplantae</taxon>
        <taxon>Streptophyta</taxon>
        <taxon>Embryophyta</taxon>
        <taxon>Tracheophyta</taxon>
        <taxon>Spermatophyta</taxon>
        <taxon>Magnoliopsida</taxon>
        <taxon>eudicotyledons</taxon>
        <taxon>Gunneridae</taxon>
        <taxon>Pentapetalae</taxon>
        <taxon>asterids</taxon>
        <taxon>lamiids</taxon>
        <taxon>Lamiales</taxon>
        <taxon>Oleaceae</taxon>
        <taxon>Oleeae</taxon>
        <taxon>Olea</taxon>
    </lineage>
</organism>
<dbReference type="Proteomes" id="UP000594638">
    <property type="component" value="Unassembled WGS sequence"/>
</dbReference>
<dbReference type="InterPro" id="IPR026728">
    <property type="entry name" value="BLTP3A/B"/>
</dbReference>
<keyword evidence="2" id="KW-1185">Reference proteome</keyword>